<reference evidence="2" key="1">
    <citation type="submission" date="2021-02" db="EMBL/GenBank/DDBJ databases">
        <authorList>
            <person name="Nowell W R."/>
        </authorList>
    </citation>
    <scope>NUCLEOTIDE SEQUENCE</scope>
</reference>
<gene>
    <name evidence="1" type="ORF">OVA965_LOCUS21717</name>
    <name evidence="2" type="ORF">TMI583_LOCUS22424</name>
</gene>
<evidence type="ECO:0000313" key="1">
    <source>
        <dbReference type="EMBL" id="CAF1153308.1"/>
    </source>
</evidence>
<evidence type="ECO:0000313" key="2">
    <source>
        <dbReference type="EMBL" id="CAF3962554.1"/>
    </source>
</evidence>
<name>A0A8S2MLY1_9BILA</name>
<dbReference type="EMBL" id="CAJOBA010032176">
    <property type="protein sequence ID" value="CAF3962554.1"/>
    <property type="molecule type" value="Genomic_DNA"/>
</dbReference>
<organism evidence="2 3">
    <name type="scientific">Didymodactylos carnosus</name>
    <dbReference type="NCBI Taxonomy" id="1234261"/>
    <lineage>
        <taxon>Eukaryota</taxon>
        <taxon>Metazoa</taxon>
        <taxon>Spiralia</taxon>
        <taxon>Gnathifera</taxon>
        <taxon>Rotifera</taxon>
        <taxon>Eurotatoria</taxon>
        <taxon>Bdelloidea</taxon>
        <taxon>Philodinida</taxon>
        <taxon>Philodinidae</taxon>
        <taxon>Didymodactylos</taxon>
    </lineage>
</organism>
<dbReference type="EMBL" id="CAJNOK010011992">
    <property type="protein sequence ID" value="CAF1153308.1"/>
    <property type="molecule type" value="Genomic_DNA"/>
</dbReference>
<proteinExistence type="predicted"/>
<comment type="caution">
    <text evidence="2">The sequence shown here is derived from an EMBL/GenBank/DDBJ whole genome shotgun (WGS) entry which is preliminary data.</text>
</comment>
<evidence type="ECO:0000313" key="3">
    <source>
        <dbReference type="Proteomes" id="UP000682733"/>
    </source>
</evidence>
<dbReference type="Proteomes" id="UP000682733">
    <property type="component" value="Unassembled WGS sequence"/>
</dbReference>
<dbReference type="Proteomes" id="UP000677228">
    <property type="component" value="Unassembled WGS sequence"/>
</dbReference>
<protein>
    <submittedName>
        <fullName evidence="2">Uncharacterized protein</fullName>
    </submittedName>
</protein>
<accession>A0A8S2MLY1</accession>
<dbReference type="AlphaFoldDB" id="A0A8S2MLY1"/>
<sequence>MPQDRERVETLSTSYQILLTIKRSLLISKRKIRCELSLTCGTMYKPFIAYKSYIYPEHKVPLDNIELTHIIVNTTKIKQEQISIRLDLEDTNNYVDEQLEHQQQTTRNNINEAFWLPFTRMINRAQDEIFHLGRVEENVDAENRFSKFNKFFPKLLTICLLSQF</sequence>